<keyword evidence="2" id="KW-0812">Transmembrane</keyword>
<dbReference type="WBParaSite" id="nRc.2.0.1.t05280-RA">
    <property type="protein sequence ID" value="nRc.2.0.1.t05280-RA"/>
    <property type="gene ID" value="nRc.2.0.1.g05280"/>
</dbReference>
<name>A0A915HV90_ROMCU</name>
<proteinExistence type="predicted"/>
<dbReference type="Proteomes" id="UP000887565">
    <property type="component" value="Unplaced"/>
</dbReference>
<keyword evidence="3" id="KW-1185">Reference proteome</keyword>
<protein>
    <submittedName>
        <fullName evidence="4">Uncharacterized protein</fullName>
    </submittedName>
</protein>
<feature type="compositionally biased region" description="Polar residues" evidence="1">
    <location>
        <begin position="92"/>
        <end position="101"/>
    </location>
</feature>
<feature type="transmembrane region" description="Helical" evidence="2">
    <location>
        <begin position="143"/>
        <end position="165"/>
    </location>
</feature>
<keyword evidence="2" id="KW-0472">Membrane</keyword>
<dbReference type="AlphaFoldDB" id="A0A915HV90"/>
<evidence type="ECO:0000256" key="1">
    <source>
        <dbReference type="SAM" id="MobiDB-lite"/>
    </source>
</evidence>
<evidence type="ECO:0000313" key="4">
    <source>
        <dbReference type="WBParaSite" id="nRc.2.0.1.t05280-RA"/>
    </source>
</evidence>
<organism evidence="3 4">
    <name type="scientific">Romanomermis culicivorax</name>
    <name type="common">Nematode worm</name>
    <dbReference type="NCBI Taxonomy" id="13658"/>
    <lineage>
        <taxon>Eukaryota</taxon>
        <taxon>Metazoa</taxon>
        <taxon>Ecdysozoa</taxon>
        <taxon>Nematoda</taxon>
        <taxon>Enoplea</taxon>
        <taxon>Dorylaimia</taxon>
        <taxon>Mermithida</taxon>
        <taxon>Mermithoidea</taxon>
        <taxon>Mermithidae</taxon>
        <taxon>Romanomermis</taxon>
    </lineage>
</organism>
<keyword evidence="2" id="KW-1133">Transmembrane helix</keyword>
<sequence>MTTTAAACVATVSKAGCFTLTTCAGAWGCTLTCPDPPACAVWGVEGRFKGTLEINSPAGTKKLIKRLGAVGLARQLSPLPPSAQRPIRRTTKPSSADSRSTLSLPPPSLSPPPPRESAKPPTPLKTPTVTLKPLSNRSTKKPLLIGCGCLAIILVGGVVLALIYLSKLREIEPHTMESITIEKEDNKPYLIKNTSRKVTFRPKDQKKFDEKTNITRNHRNSVNCIRCILKFFYGKCCLASLINDCLRFNLEDVIKLEKLEPASLCYKVIPLGHSSSFLNFTKVCQEELKSRCSYYPDKYVRDCTYQIECRHWHVYAQRVIVLRPEMWSHRLKFRFSHDSQTIDIPYSLRKTTVIPCQSESIKAGYCLDSTCSPFKHREWKSYESLQPIKGGLGDDQSYGKMDKDFMPENIDKTYMQKYLHNYHKLTVHLYFFCRKSVASDCNNQNRKNPYLLCAQERS</sequence>
<reference evidence="4" key="1">
    <citation type="submission" date="2022-11" db="UniProtKB">
        <authorList>
            <consortium name="WormBaseParasite"/>
        </authorList>
    </citation>
    <scope>IDENTIFICATION</scope>
</reference>
<evidence type="ECO:0000256" key="2">
    <source>
        <dbReference type="SAM" id="Phobius"/>
    </source>
</evidence>
<accession>A0A915HV90</accession>
<feature type="compositionally biased region" description="Pro residues" evidence="1">
    <location>
        <begin position="104"/>
        <end position="124"/>
    </location>
</feature>
<evidence type="ECO:0000313" key="3">
    <source>
        <dbReference type="Proteomes" id="UP000887565"/>
    </source>
</evidence>
<feature type="region of interest" description="Disordered" evidence="1">
    <location>
        <begin position="75"/>
        <end position="133"/>
    </location>
</feature>